<dbReference type="InterPro" id="IPR011250">
    <property type="entry name" value="OMP/PagP_B-barrel"/>
</dbReference>
<organism evidence="3 4">
    <name type="scientific">Flavobacterium cerinum</name>
    <dbReference type="NCBI Taxonomy" id="2502784"/>
    <lineage>
        <taxon>Bacteria</taxon>
        <taxon>Pseudomonadati</taxon>
        <taxon>Bacteroidota</taxon>
        <taxon>Flavobacteriia</taxon>
        <taxon>Flavobacteriales</taxon>
        <taxon>Flavobacteriaceae</taxon>
        <taxon>Flavobacterium</taxon>
    </lineage>
</organism>
<evidence type="ECO:0000256" key="1">
    <source>
        <dbReference type="SAM" id="SignalP"/>
    </source>
</evidence>
<feature type="signal peptide" evidence="1">
    <location>
        <begin position="1"/>
        <end position="22"/>
    </location>
</feature>
<dbReference type="InterPro" id="IPR025665">
    <property type="entry name" value="Beta-barrel_OMP_2"/>
</dbReference>
<reference evidence="3 4" key="1">
    <citation type="submission" date="2019-01" db="EMBL/GenBank/DDBJ databases">
        <title>Flavobacterium sp. nov.,isolated from freshwater.</title>
        <authorList>
            <person name="Zhang R."/>
            <person name="Du Z.-J."/>
        </authorList>
    </citation>
    <scope>NUCLEOTIDE SEQUENCE [LARGE SCALE GENOMIC DNA]</scope>
    <source>
        <strain evidence="3 4">1E403</strain>
    </source>
</reference>
<gene>
    <name evidence="3" type="ORF">EPI11_07550</name>
</gene>
<keyword evidence="4" id="KW-1185">Reference proteome</keyword>
<dbReference type="OrthoDB" id="947434at2"/>
<name>A0A3S3U3A3_9FLAO</name>
<comment type="caution">
    <text evidence="3">The sequence shown here is derived from an EMBL/GenBank/DDBJ whole genome shotgun (WGS) entry which is preliminary data.</text>
</comment>
<evidence type="ECO:0000313" key="4">
    <source>
        <dbReference type="Proteomes" id="UP000287527"/>
    </source>
</evidence>
<protein>
    <submittedName>
        <fullName evidence="3">Porin family protein</fullName>
    </submittedName>
</protein>
<accession>A0A3S3U3A3</accession>
<dbReference type="EMBL" id="SBII01000004">
    <property type="protein sequence ID" value="RWX00868.1"/>
    <property type="molecule type" value="Genomic_DNA"/>
</dbReference>
<keyword evidence="1" id="KW-0732">Signal</keyword>
<dbReference type="Pfam" id="PF13568">
    <property type="entry name" value="OMP_b-brl_2"/>
    <property type="match status" value="1"/>
</dbReference>
<dbReference type="Proteomes" id="UP000287527">
    <property type="component" value="Unassembled WGS sequence"/>
</dbReference>
<sequence length="179" mass="19739">MKSMRKNLLLLLIIFTTGITQAQSFGIKAGLNFSNFSGSDTDGLKGLTSFHIGVLKEFIITKKVSFQPEILFSTQGVKVEKMDDDYKLNYFTLPLMVKFYINDVFSVHAGPQLSLLAGETKDVLPIEGKSFEYGIAGGLEYTISGGLFVQGRYCMGLSEISNNADVKNSVIQLSLGYFF</sequence>
<proteinExistence type="predicted"/>
<dbReference type="SUPFAM" id="SSF56925">
    <property type="entry name" value="OMPA-like"/>
    <property type="match status" value="1"/>
</dbReference>
<evidence type="ECO:0000313" key="3">
    <source>
        <dbReference type="EMBL" id="RWX00868.1"/>
    </source>
</evidence>
<dbReference type="AlphaFoldDB" id="A0A3S3U3A3"/>
<feature type="domain" description="Outer membrane protein beta-barrel" evidence="2">
    <location>
        <begin position="22"/>
        <end position="160"/>
    </location>
</feature>
<feature type="chain" id="PRO_5018620931" evidence="1">
    <location>
        <begin position="23"/>
        <end position="179"/>
    </location>
</feature>
<evidence type="ECO:0000259" key="2">
    <source>
        <dbReference type="Pfam" id="PF13568"/>
    </source>
</evidence>